<feature type="binding site" evidence="3">
    <location>
        <position position="48"/>
    </location>
    <ligand>
        <name>a divalent metal cation</name>
        <dbReference type="ChEBI" id="CHEBI:60240"/>
    </ligand>
</feature>
<name>A0A318UCW6_9SPHI</name>
<feature type="binding site" evidence="3">
    <location>
        <position position="127"/>
    </location>
    <ligand>
        <name>a divalent metal cation</name>
        <dbReference type="ChEBI" id="CHEBI:60240"/>
    </ligand>
</feature>
<dbReference type="RefSeq" id="WP_110830959.1">
    <property type="nucleotide sequence ID" value="NZ_QKLU01000004.1"/>
</dbReference>
<evidence type="ECO:0000313" key="4">
    <source>
        <dbReference type="EMBL" id="PYF74051.1"/>
    </source>
</evidence>
<evidence type="ECO:0000256" key="1">
    <source>
        <dbReference type="ARBA" id="ARBA00008635"/>
    </source>
</evidence>
<protein>
    <submittedName>
        <fullName evidence="4">Putative damage-inducible protein DinB</fullName>
    </submittedName>
</protein>
<dbReference type="Gene3D" id="1.20.120.450">
    <property type="entry name" value="dinb family like domain"/>
    <property type="match status" value="1"/>
</dbReference>
<accession>A0A318UCW6</accession>
<evidence type="ECO:0000256" key="2">
    <source>
        <dbReference type="ARBA" id="ARBA00022723"/>
    </source>
</evidence>
<proteinExistence type="inferred from homology"/>
<evidence type="ECO:0000256" key="3">
    <source>
        <dbReference type="PIRSR" id="PIRSR607837-1"/>
    </source>
</evidence>
<gene>
    <name evidence="4" type="ORF">B0O44_104222</name>
</gene>
<feature type="binding site" evidence="3">
    <location>
        <position position="131"/>
    </location>
    <ligand>
        <name>a divalent metal cation</name>
        <dbReference type="ChEBI" id="CHEBI:60240"/>
    </ligand>
</feature>
<keyword evidence="2 3" id="KW-0479">Metal-binding</keyword>
<sequence>MYRNITDFLNDWKYESENTAKVFSMITHQSRQTVLNENVRSLERLAWHLSQTITDFGYRSGLLTSDPLDKQPIPESMTALTAIYQDYAEQFAKAVHSKWTDSSLTDEVDMYGSPWTKGTLLRILITHQSHHRGQMTIIMRMLGLAVPGVYGPTKEEWAGMGIPAQE</sequence>
<organism evidence="4 5">
    <name type="scientific">Pedobacter nutrimenti</name>
    <dbReference type="NCBI Taxonomy" id="1241337"/>
    <lineage>
        <taxon>Bacteria</taxon>
        <taxon>Pseudomonadati</taxon>
        <taxon>Bacteroidota</taxon>
        <taxon>Sphingobacteriia</taxon>
        <taxon>Sphingobacteriales</taxon>
        <taxon>Sphingobacteriaceae</taxon>
        <taxon>Pedobacter</taxon>
    </lineage>
</organism>
<evidence type="ECO:0000313" key="5">
    <source>
        <dbReference type="Proteomes" id="UP000248198"/>
    </source>
</evidence>
<dbReference type="Pfam" id="PF05163">
    <property type="entry name" value="DinB"/>
    <property type="match status" value="1"/>
</dbReference>
<dbReference type="SUPFAM" id="SSF109854">
    <property type="entry name" value="DinB/YfiT-like putative metalloenzymes"/>
    <property type="match status" value="1"/>
</dbReference>
<dbReference type="EMBL" id="QKLU01000004">
    <property type="protein sequence ID" value="PYF74051.1"/>
    <property type="molecule type" value="Genomic_DNA"/>
</dbReference>
<dbReference type="InterPro" id="IPR034660">
    <property type="entry name" value="DinB/YfiT-like"/>
</dbReference>
<dbReference type="AlphaFoldDB" id="A0A318UCW6"/>
<comment type="caution">
    <text evidence="4">The sequence shown here is derived from an EMBL/GenBank/DDBJ whole genome shotgun (WGS) entry which is preliminary data.</text>
</comment>
<dbReference type="GO" id="GO:0046872">
    <property type="term" value="F:metal ion binding"/>
    <property type="evidence" value="ECO:0007669"/>
    <property type="project" value="UniProtKB-KW"/>
</dbReference>
<dbReference type="Proteomes" id="UP000248198">
    <property type="component" value="Unassembled WGS sequence"/>
</dbReference>
<reference evidence="4 5" key="1">
    <citation type="submission" date="2018-06" db="EMBL/GenBank/DDBJ databases">
        <title>Genomic Encyclopedia of Archaeal and Bacterial Type Strains, Phase II (KMG-II): from individual species to whole genera.</title>
        <authorList>
            <person name="Goeker M."/>
        </authorList>
    </citation>
    <scope>NUCLEOTIDE SEQUENCE [LARGE SCALE GENOMIC DNA]</scope>
    <source>
        <strain evidence="4 5">DSM 27372</strain>
    </source>
</reference>
<comment type="similarity">
    <text evidence="1">Belongs to the DinB family.</text>
</comment>
<keyword evidence="5" id="KW-1185">Reference proteome</keyword>
<dbReference type="OrthoDB" id="119432at2"/>
<dbReference type="InterPro" id="IPR007837">
    <property type="entry name" value="DinB"/>
</dbReference>